<evidence type="ECO:0000313" key="3">
    <source>
        <dbReference type="Proteomes" id="UP001144397"/>
    </source>
</evidence>
<dbReference type="RefSeq" id="WP_281806751.1">
    <property type="nucleotide sequence ID" value="NZ_BSDO01000002.1"/>
</dbReference>
<evidence type="ECO:0000313" key="2">
    <source>
        <dbReference type="EMBL" id="MDR6332399.1"/>
    </source>
</evidence>
<dbReference type="Proteomes" id="UP001245370">
    <property type="component" value="Unassembled WGS sequence"/>
</dbReference>
<reference evidence="1" key="1">
    <citation type="submission" date="2022-12" db="EMBL/GenBank/DDBJ databases">
        <title>Reference genome sequencing for broad-spectrum identification of bacterial and archaeal isolates by mass spectrometry.</title>
        <authorList>
            <person name="Sekiguchi Y."/>
            <person name="Tourlousse D.M."/>
        </authorList>
    </citation>
    <scope>NUCLEOTIDE SEQUENCE</scope>
    <source>
        <strain evidence="1">301</strain>
    </source>
</reference>
<reference evidence="2 4" key="2">
    <citation type="submission" date="2023-07" db="EMBL/GenBank/DDBJ databases">
        <title>Genomic Encyclopedia of Type Strains, Phase IV (KMG-IV): sequencing the most valuable type-strain genomes for metagenomic binning, comparative biology and taxonomic classification.</title>
        <authorList>
            <person name="Goeker M."/>
        </authorList>
    </citation>
    <scope>NUCLEOTIDE SEQUENCE [LARGE SCALE GENOMIC DNA]</scope>
    <source>
        <strain evidence="2 4">DSM 338</strain>
    </source>
</reference>
<name>A0A9W6CGP6_XANFL</name>
<evidence type="ECO:0000313" key="4">
    <source>
        <dbReference type="Proteomes" id="UP001245370"/>
    </source>
</evidence>
<dbReference type="AlphaFoldDB" id="A0A9W6CGP6"/>
<comment type="caution">
    <text evidence="1">The sequence shown here is derived from an EMBL/GenBank/DDBJ whole genome shotgun (WGS) entry which is preliminary data.</text>
</comment>
<gene>
    <name evidence="2" type="ORF">GGQ86_000846</name>
    <name evidence="1" type="ORF">XFLAVUS301_15250</name>
</gene>
<dbReference type="Proteomes" id="UP001144397">
    <property type="component" value="Unassembled WGS sequence"/>
</dbReference>
<sequence>MINQLPDRPWRLVEHAESFEIQDADDFHVAFIYFDVTGDQVSRKVRRRITKDQARAVAEHLLAIGARD</sequence>
<proteinExistence type="predicted"/>
<accession>A0A9W6CGP6</accession>
<keyword evidence="4" id="KW-1185">Reference proteome</keyword>
<evidence type="ECO:0000313" key="1">
    <source>
        <dbReference type="EMBL" id="GLI21851.1"/>
    </source>
</evidence>
<dbReference type="EMBL" id="JAVDPY010000001">
    <property type="protein sequence ID" value="MDR6332399.1"/>
    <property type="molecule type" value="Genomic_DNA"/>
</dbReference>
<organism evidence="1 3">
    <name type="scientific">Xanthobacter flavus</name>
    <dbReference type="NCBI Taxonomy" id="281"/>
    <lineage>
        <taxon>Bacteria</taxon>
        <taxon>Pseudomonadati</taxon>
        <taxon>Pseudomonadota</taxon>
        <taxon>Alphaproteobacteria</taxon>
        <taxon>Hyphomicrobiales</taxon>
        <taxon>Xanthobacteraceae</taxon>
        <taxon>Xanthobacter</taxon>
    </lineage>
</organism>
<protein>
    <submittedName>
        <fullName evidence="1">Uncharacterized protein</fullName>
    </submittedName>
</protein>
<dbReference type="GeneID" id="95762319"/>
<dbReference type="EMBL" id="BSDO01000002">
    <property type="protein sequence ID" value="GLI21851.1"/>
    <property type="molecule type" value="Genomic_DNA"/>
</dbReference>